<dbReference type="Proteomes" id="UP001383192">
    <property type="component" value="Unassembled WGS sequence"/>
</dbReference>
<protein>
    <recommendedName>
        <fullName evidence="5">Protein YAE1</fullName>
    </recommendedName>
    <alternativeName>
        <fullName evidence="4">Protein yae1</fullName>
    </alternativeName>
</protein>
<dbReference type="GO" id="GO:0005737">
    <property type="term" value="C:cytoplasm"/>
    <property type="evidence" value="ECO:0007669"/>
    <property type="project" value="UniProtKB-SubCell"/>
</dbReference>
<feature type="region of interest" description="Disordered" evidence="8">
    <location>
        <begin position="1"/>
        <end position="21"/>
    </location>
</feature>
<gene>
    <name evidence="10" type="ORF">VNI00_010129</name>
</gene>
<keyword evidence="11" id="KW-1185">Reference proteome</keyword>
<evidence type="ECO:0000259" key="9">
    <source>
        <dbReference type="Pfam" id="PF09811"/>
    </source>
</evidence>
<dbReference type="InterPro" id="IPR038881">
    <property type="entry name" value="Yae1-like"/>
</dbReference>
<dbReference type="EMBL" id="JAYKXP010000039">
    <property type="protein sequence ID" value="KAK7039224.1"/>
    <property type="molecule type" value="Genomic_DNA"/>
</dbReference>
<dbReference type="PANTHER" id="PTHR18829">
    <property type="entry name" value="PROTEIN YAE1 HOMOLOG"/>
    <property type="match status" value="1"/>
</dbReference>
<keyword evidence="7" id="KW-0539">Nucleus</keyword>
<evidence type="ECO:0000256" key="7">
    <source>
        <dbReference type="ARBA" id="ARBA00023242"/>
    </source>
</evidence>
<evidence type="ECO:0000313" key="11">
    <source>
        <dbReference type="Proteomes" id="UP001383192"/>
    </source>
</evidence>
<keyword evidence="6" id="KW-0963">Cytoplasm</keyword>
<evidence type="ECO:0000256" key="2">
    <source>
        <dbReference type="ARBA" id="ARBA00004496"/>
    </source>
</evidence>
<dbReference type="AlphaFoldDB" id="A0AAW0CJU7"/>
<name>A0AAW0CJU7_9AGAR</name>
<evidence type="ECO:0000313" key="10">
    <source>
        <dbReference type="EMBL" id="KAK7039224.1"/>
    </source>
</evidence>
<proteinExistence type="inferred from homology"/>
<evidence type="ECO:0000256" key="6">
    <source>
        <dbReference type="ARBA" id="ARBA00022490"/>
    </source>
</evidence>
<dbReference type="PANTHER" id="PTHR18829:SF0">
    <property type="entry name" value="PROTEIN YAE1 HOMOLOG"/>
    <property type="match status" value="1"/>
</dbReference>
<evidence type="ECO:0000256" key="3">
    <source>
        <dbReference type="ARBA" id="ARBA00007096"/>
    </source>
</evidence>
<reference evidence="10 11" key="1">
    <citation type="submission" date="2024-01" db="EMBL/GenBank/DDBJ databases">
        <title>A draft genome for a cacao thread blight-causing isolate of Paramarasmius palmivorus.</title>
        <authorList>
            <person name="Baruah I.K."/>
            <person name="Bukari Y."/>
            <person name="Amoako-Attah I."/>
            <person name="Meinhardt L.W."/>
            <person name="Bailey B.A."/>
            <person name="Cohen S.P."/>
        </authorList>
    </citation>
    <scope>NUCLEOTIDE SEQUENCE [LARGE SCALE GENOMIC DNA]</scope>
    <source>
        <strain evidence="10 11">GH-12</strain>
    </source>
</reference>
<dbReference type="InterPro" id="IPR019191">
    <property type="entry name" value="Essential_protein_Yae1_N"/>
</dbReference>
<accession>A0AAW0CJU7</accession>
<comment type="caution">
    <text evidence="10">The sequence shown here is derived from an EMBL/GenBank/DDBJ whole genome shotgun (WGS) entry which is preliminary data.</text>
</comment>
<evidence type="ECO:0000256" key="1">
    <source>
        <dbReference type="ARBA" id="ARBA00004123"/>
    </source>
</evidence>
<sequence>MDSPWDEDADPEASRNAEWTKISTEFTNAGYREGITAGKESALQAGFDDGFASIGAPMGREMGILRGISSAFVSHLVVSKNLPDNDPTVLEARAITSQLANVRFSDIAPRDLEAEEHAREHLEIDGEEMDENEEVAGKREVEGLEDMLAKLTAGANPSSGHERPTVDDVHRLKERLQTLCEAAGLDVNWS</sequence>
<dbReference type="GO" id="GO:0005634">
    <property type="term" value="C:nucleus"/>
    <property type="evidence" value="ECO:0007669"/>
    <property type="project" value="UniProtKB-SubCell"/>
</dbReference>
<comment type="subcellular location">
    <subcellularLocation>
        <location evidence="2">Cytoplasm</location>
    </subcellularLocation>
    <subcellularLocation>
        <location evidence="1">Nucleus</location>
    </subcellularLocation>
</comment>
<feature type="compositionally biased region" description="Acidic residues" evidence="8">
    <location>
        <begin position="1"/>
        <end position="11"/>
    </location>
</feature>
<organism evidence="10 11">
    <name type="scientific">Paramarasmius palmivorus</name>
    <dbReference type="NCBI Taxonomy" id="297713"/>
    <lineage>
        <taxon>Eukaryota</taxon>
        <taxon>Fungi</taxon>
        <taxon>Dikarya</taxon>
        <taxon>Basidiomycota</taxon>
        <taxon>Agaricomycotina</taxon>
        <taxon>Agaricomycetes</taxon>
        <taxon>Agaricomycetidae</taxon>
        <taxon>Agaricales</taxon>
        <taxon>Marasmiineae</taxon>
        <taxon>Marasmiaceae</taxon>
        <taxon>Paramarasmius</taxon>
    </lineage>
</organism>
<evidence type="ECO:0000256" key="8">
    <source>
        <dbReference type="SAM" id="MobiDB-lite"/>
    </source>
</evidence>
<comment type="similarity">
    <text evidence="3">Belongs to the YAE1 family.</text>
</comment>
<evidence type="ECO:0000256" key="5">
    <source>
        <dbReference type="ARBA" id="ARBA00018400"/>
    </source>
</evidence>
<feature type="domain" description="Essential protein Yae1 N-terminal" evidence="9">
    <location>
        <begin position="30"/>
        <end position="68"/>
    </location>
</feature>
<evidence type="ECO:0000256" key="4">
    <source>
        <dbReference type="ARBA" id="ARBA00017286"/>
    </source>
</evidence>
<dbReference type="Pfam" id="PF09811">
    <property type="entry name" value="Yae1_N"/>
    <property type="match status" value="1"/>
</dbReference>